<gene>
    <name evidence="2" type="primary">LOC112288879</name>
    <name evidence="1" type="ORF">PHYPA_015265</name>
</gene>
<organism evidence="1">
    <name type="scientific">Physcomitrium patens</name>
    <name type="common">Spreading-leaved earth moss</name>
    <name type="synonym">Physcomitrella patens</name>
    <dbReference type="NCBI Taxonomy" id="3218"/>
    <lineage>
        <taxon>Eukaryota</taxon>
        <taxon>Viridiplantae</taxon>
        <taxon>Streptophyta</taxon>
        <taxon>Embryophyta</taxon>
        <taxon>Bryophyta</taxon>
        <taxon>Bryophytina</taxon>
        <taxon>Bryopsida</taxon>
        <taxon>Funariidae</taxon>
        <taxon>Funariales</taxon>
        <taxon>Funariaceae</taxon>
        <taxon>Physcomitrium</taxon>
    </lineage>
</organism>
<dbReference type="EnsemblPlants" id="Pp3c11_19690V3.1">
    <property type="protein sequence ID" value="Pp3c11_19690V3.1"/>
    <property type="gene ID" value="Pp3c11_19690"/>
</dbReference>
<evidence type="ECO:0000313" key="1">
    <source>
        <dbReference type="EMBL" id="PNR45494.1"/>
    </source>
</evidence>
<dbReference type="STRING" id="3218.A0A2K1JVD4"/>
<reference evidence="1 3" key="1">
    <citation type="journal article" date="2008" name="Science">
        <title>The Physcomitrella genome reveals evolutionary insights into the conquest of land by plants.</title>
        <authorList>
            <person name="Rensing S."/>
            <person name="Lang D."/>
            <person name="Zimmer A."/>
            <person name="Terry A."/>
            <person name="Salamov A."/>
            <person name="Shapiro H."/>
            <person name="Nishiyama T."/>
            <person name="Perroud P.-F."/>
            <person name="Lindquist E."/>
            <person name="Kamisugi Y."/>
            <person name="Tanahashi T."/>
            <person name="Sakakibara K."/>
            <person name="Fujita T."/>
            <person name="Oishi K."/>
            <person name="Shin-I T."/>
            <person name="Kuroki Y."/>
            <person name="Toyoda A."/>
            <person name="Suzuki Y."/>
            <person name="Hashimoto A."/>
            <person name="Yamaguchi K."/>
            <person name="Sugano A."/>
            <person name="Kohara Y."/>
            <person name="Fujiyama A."/>
            <person name="Anterola A."/>
            <person name="Aoki S."/>
            <person name="Ashton N."/>
            <person name="Barbazuk W.B."/>
            <person name="Barker E."/>
            <person name="Bennetzen J."/>
            <person name="Bezanilla M."/>
            <person name="Blankenship R."/>
            <person name="Cho S.H."/>
            <person name="Dutcher S."/>
            <person name="Estelle M."/>
            <person name="Fawcett J.A."/>
            <person name="Gundlach H."/>
            <person name="Hanada K."/>
            <person name="Heyl A."/>
            <person name="Hicks K.A."/>
            <person name="Hugh J."/>
            <person name="Lohr M."/>
            <person name="Mayer K."/>
            <person name="Melkozernov A."/>
            <person name="Murata T."/>
            <person name="Nelson D."/>
            <person name="Pils B."/>
            <person name="Prigge M."/>
            <person name="Reiss B."/>
            <person name="Renner T."/>
            <person name="Rombauts S."/>
            <person name="Rushton P."/>
            <person name="Sanderfoot A."/>
            <person name="Schween G."/>
            <person name="Shiu S.-H."/>
            <person name="Stueber K."/>
            <person name="Theodoulou F.L."/>
            <person name="Tu H."/>
            <person name="Van de Peer Y."/>
            <person name="Verrier P.J."/>
            <person name="Waters E."/>
            <person name="Wood A."/>
            <person name="Yang L."/>
            <person name="Cove D."/>
            <person name="Cuming A."/>
            <person name="Hasebe M."/>
            <person name="Lucas S."/>
            <person name="Mishler D.B."/>
            <person name="Reski R."/>
            <person name="Grigoriev I."/>
            <person name="Quatrano R.S."/>
            <person name="Boore J.L."/>
        </authorList>
    </citation>
    <scope>NUCLEOTIDE SEQUENCE [LARGE SCALE GENOMIC DNA]</scope>
    <source>
        <strain evidence="2 3">cv. Gransden 2004</strain>
    </source>
</reference>
<keyword evidence="3" id="KW-1185">Reference proteome</keyword>
<reference evidence="2" key="3">
    <citation type="submission" date="2020-12" db="UniProtKB">
        <authorList>
            <consortium name="EnsemblPlants"/>
        </authorList>
    </citation>
    <scope>IDENTIFICATION</scope>
</reference>
<sequence>MQLLSSYLSAAAPLRHIPVGSISPSSLTQFRTAGGRSCGIKLFSSRWRRDFAGRKRLYAQSQEGVDRETLNLTDLRNLQSSSRTPEPEPLPYYAGVSEEEIREALLFEQGDGDKGPRLEEAARAEDSDAVAAAQVYERTLPIPINRGNGETIVSMLTVFGGLLDRPFGSGAMVAGAGSAVIERAQIEIEKLKADDKVNEQLLFEVIRVIRLLDMDMKLISAAQKESTLLERLDSARKHCQEAIQLANIL</sequence>
<dbReference type="EnsemblPlants" id="Pp3c11_19690V3.2">
    <property type="protein sequence ID" value="Pp3c11_19690V3.2"/>
    <property type="gene ID" value="Pp3c11_19690"/>
</dbReference>
<dbReference type="AlphaFoldDB" id="A0A2K1JVD4"/>
<proteinExistence type="predicted"/>
<accession>A0A2K1JVD4</accession>
<evidence type="ECO:0000313" key="3">
    <source>
        <dbReference type="Proteomes" id="UP000006727"/>
    </source>
</evidence>
<dbReference type="PANTHER" id="PTHR36719:SF1">
    <property type="entry name" value="PROTEIN CHLORORESPIRATORY REDUCTION 41, CHLOROPLASTIC"/>
    <property type="match status" value="1"/>
</dbReference>
<dbReference type="GeneID" id="112288879"/>
<dbReference type="PANTHER" id="PTHR36719">
    <property type="entry name" value="OS01G0676200 PROTEIN"/>
    <property type="match status" value="1"/>
</dbReference>
<dbReference type="Gramene" id="Pp3c11_19690V3.1">
    <property type="protein sequence ID" value="Pp3c11_19690V3.1"/>
    <property type="gene ID" value="Pp3c11_19690"/>
</dbReference>
<dbReference type="Gramene" id="Pp3c11_19690V3.2">
    <property type="protein sequence ID" value="Pp3c11_19690V3.2"/>
    <property type="gene ID" value="Pp3c11_19690"/>
</dbReference>
<dbReference type="RefSeq" id="XP_024389341.1">
    <property type="nucleotide sequence ID" value="XM_024533573.2"/>
</dbReference>
<dbReference type="Proteomes" id="UP000006727">
    <property type="component" value="Chromosome 11"/>
</dbReference>
<dbReference type="EMBL" id="ABEU02000011">
    <property type="protein sequence ID" value="PNR45494.1"/>
    <property type="molecule type" value="Genomic_DNA"/>
</dbReference>
<reference evidence="1 3" key="2">
    <citation type="journal article" date="2018" name="Plant J.">
        <title>The Physcomitrella patens chromosome-scale assembly reveals moss genome structure and evolution.</title>
        <authorList>
            <person name="Lang D."/>
            <person name="Ullrich K.K."/>
            <person name="Murat F."/>
            <person name="Fuchs J."/>
            <person name="Jenkins J."/>
            <person name="Haas F.B."/>
            <person name="Piednoel M."/>
            <person name="Gundlach H."/>
            <person name="Van Bel M."/>
            <person name="Meyberg R."/>
            <person name="Vives C."/>
            <person name="Morata J."/>
            <person name="Symeonidi A."/>
            <person name="Hiss M."/>
            <person name="Muchero W."/>
            <person name="Kamisugi Y."/>
            <person name="Saleh O."/>
            <person name="Blanc G."/>
            <person name="Decker E.L."/>
            <person name="van Gessel N."/>
            <person name="Grimwood J."/>
            <person name="Hayes R.D."/>
            <person name="Graham S.W."/>
            <person name="Gunter L.E."/>
            <person name="McDaniel S.F."/>
            <person name="Hoernstein S.N.W."/>
            <person name="Larsson A."/>
            <person name="Li F.W."/>
            <person name="Perroud P.F."/>
            <person name="Phillips J."/>
            <person name="Ranjan P."/>
            <person name="Rokshar D.S."/>
            <person name="Rothfels C.J."/>
            <person name="Schneider L."/>
            <person name="Shu S."/>
            <person name="Stevenson D.W."/>
            <person name="Thummler F."/>
            <person name="Tillich M."/>
            <person name="Villarreal Aguilar J.C."/>
            <person name="Widiez T."/>
            <person name="Wong G.K."/>
            <person name="Wymore A."/>
            <person name="Zhang Y."/>
            <person name="Zimmer A.D."/>
            <person name="Quatrano R.S."/>
            <person name="Mayer K.F.X."/>
            <person name="Goodstein D."/>
            <person name="Casacuberta J.M."/>
            <person name="Vandepoele K."/>
            <person name="Reski R."/>
            <person name="Cuming A.C."/>
            <person name="Tuskan G.A."/>
            <person name="Maumus F."/>
            <person name="Salse J."/>
            <person name="Schmutz J."/>
            <person name="Rensing S.A."/>
        </authorList>
    </citation>
    <scope>NUCLEOTIDE SEQUENCE [LARGE SCALE GENOMIC DNA]</scope>
    <source>
        <strain evidence="2 3">cv. Gransden 2004</strain>
    </source>
</reference>
<name>A0A2K1JVD4_PHYPA</name>
<dbReference type="InterPro" id="IPR053351">
    <property type="entry name" value="Chloroplast_NDH_Assembly"/>
</dbReference>
<protein>
    <submittedName>
        <fullName evidence="1 2">Uncharacterized protein</fullName>
    </submittedName>
</protein>
<dbReference type="OrthoDB" id="2019407at2759"/>
<evidence type="ECO:0000313" key="2">
    <source>
        <dbReference type="EnsemblPlants" id="Pp3c11_19690V3.1"/>
    </source>
</evidence>